<name>A0ABU1ZEP4_9BURK</name>
<dbReference type="Proteomes" id="UP001180536">
    <property type="component" value="Unassembled WGS sequence"/>
</dbReference>
<accession>A0ABU1ZEP4</accession>
<reference evidence="1 2" key="1">
    <citation type="submission" date="2023-07" db="EMBL/GenBank/DDBJ databases">
        <title>Sorghum-associated microbial communities from plants grown in Nebraska, USA.</title>
        <authorList>
            <person name="Schachtman D."/>
        </authorList>
    </citation>
    <scope>NUCLEOTIDE SEQUENCE [LARGE SCALE GENOMIC DNA]</scope>
    <source>
        <strain evidence="1 2">BE310</strain>
    </source>
</reference>
<evidence type="ECO:0000313" key="1">
    <source>
        <dbReference type="EMBL" id="MDR7299088.1"/>
    </source>
</evidence>
<gene>
    <name evidence="1" type="ORF">J2X16_004456</name>
</gene>
<keyword evidence="2" id="KW-1185">Reference proteome</keyword>
<dbReference type="RefSeq" id="WP_310348530.1">
    <property type="nucleotide sequence ID" value="NZ_JAVDXQ010000007.1"/>
</dbReference>
<protein>
    <submittedName>
        <fullName evidence="1">Uncharacterized protein</fullName>
    </submittedName>
</protein>
<evidence type="ECO:0000313" key="2">
    <source>
        <dbReference type="Proteomes" id="UP001180536"/>
    </source>
</evidence>
<comment type="caution">
    <text evidence="1">The sequence shown here is derived from an EMBL/GenBank/DDBJ whole genome shotgun (WGS) entry which is preliminary data.</text>
</comment>
<organism evidence="1 2">
    <name type="scientific">Pelomonas aquatica</name>
    <dbReference type="NCBI Taxonomy" id="431058"/>
    <lineage>
        <taxon>Bacteria</taxon>
        <taxon>Pseudomonadati</taxon>
        <taxon>Pseudomonadota</taxon>
        <taxon>Betaproteobacteria</taxon>
        <taxon>Burkholderiales</taxon>
        <taxon>Sphaerotilaceae</taxon>
        <taxon>Roseateles</taxon>
    </lineage>
</organism>
<proteinExistence type="predicted"/>
<dbReference type="EMBL" id="JAVDXQ010000007">
    <property type="protein sequence ID" value="MDR7299088.1"/>
    <property type="molecule type" value="Genomic_DNA"/>
</dbReference>
<sequence>MDLQVLIDETLDHIEAWVTSVSLDDGGNLRLQIEYDDVVMPRGLKRAELKCIQATDFNVTPGWVAEIAHFEDHPLLWSHQGPQAQLYFSSAPHSPAEVFYLVHRVVMTELGGWRNPADYLNGTPEELWNHLAGGYGASRQWPLGPDGIAGFGH</sequence>